<dbReference type="AlphaFoldDB" id="A0A2K3M480"/>
<protein>
    <submittedName>
        <fullName evidence="2">Uncharacterized protein</fullName>
    </submittedName>
</protein>
<dbReference type="EMBL" id="ASHM01049123">
    <property type="protein sequence ID" value="PNX85588.1"/>
    <property type="molecule type" value="Genomic_DNA"/>
</dbReference>
<reference evidence="2 3" key="2">
    <citation type="journal article" date="2017" name="Front. Plant Sci.">
        <title>Gene Classification and Mining of Molecular Markers Useful in Red Clover (Trifolium pratense) Breeding.</title>
        <authorList>
            <person name="Istvanek J."/>
            <person name="Dluhosova J."/>
            <person name="Dluhos P."/>
            <person name="Patkova L."/>
            <person name="Nedelnik J."/>
            <person name="Repkova J."/>
        </authorList>
    </citation>
    <scope>NUCLEOTIDE SEQUENCE [LARGE SCALE GENOMIC DNA]</scope>
    <source>
        <strain evidence="3">cv. Tatra</strain>
        <tissue evidence="2">Young leaves</tissue>
    </source>
</reference>
<evidence type="ECO:0000256" key="1">
    <source>
        <dbReference type="SAM" id="MobiDB-lite"/>
    </source>
</evidence>
<proteinExistence type="predicted"/>
<sequence length="81" mass="8805">MKETTLTMEGPSFPSFPSSAGTESFNSSLLPSFIRCYLQVRSFLSFLARVEGEGLLRLSKQKGVAALARTSNSKPHIPKAV</sequence>
<reference evidence="2 3" key="1">
    <citation type="journal article" date="2014" name="Am. J. Bot.">
        <title>Genome assembly and annotation for red clover (Trifolium pratense; Fabaceae).</title>
        <authorList>
            <person name="Istvanek J."/>
            <person name="Jaros M."/>
            <person name="Krenek A."/>
            <person name="Repkova J."/>
        </authorList>
    </citation>
    <scope>NUCLEOTIDE SEQUENCE [LARGE SCALE GENOMIC DNA]</scope>
    <source>
        <strain evidence="3">cv. Tatra</strain>
        <tissue evidence="2">Young leaves</tissue>
    </source>
</reference>
<evidence type="ECO:0000313" key="2">
    <source>
        <dbReference type="EMBL" id="PNX85588.1"/>
    </source>
</evidence>
<dbReference type="Proteomes" id="UP000236291">
    <property type="component" value="Unassembled WGS sequence"/>
</dbReference>
<accession>A0A2K3M480</accession>
<comment type="caution">
    <text evidence="2">The sequence shown here is derived from an EMBL/GenBank/DDBJ whole genome shotgun (WGS) entry which is preliminary data.</text>
</comment>
<name>A0A2K3M480_TRIPR</name>
<organism evidence="2 3">
    <name type="scientific">Trifolium pratense</name>
    <name type="common">Red clover</name>
    <dbReference type="NCBI Taxonomy" id="57577"/>
    <lineage>
        <taxon>Eukaryota</taxon>
        <taxon>Viridiplantae</taxon>
        <taxon>Streptophyta</taxon>
        <taxon>Embryophyta</taxon>
        <taxon>Tracheophyta</taxon>
        <taxon>Spermatophyta</taxon>
        <taxon>Magnoliopsida</taxon>
        <taxon>eudicotyledons</taxon>
        <taxon>Gunneridae</taxon>
        <taxon>Pentapetalae</taxon>
        <taxon>rosids</taxon>
        <taxon>fabids</taxon>
        <taxon>Fabales</taxon>
        <taxon>Fabaceae</taxon>
        <taxon>Papilionoideae</taxon>
        <taxon>50 kb inversion clade</taxon>
        <taxon>NPAAA clade</taxon>
        <taxon>Hologalegina</taxon>
        <taxon>IRL clade</taxon>
        <taxon>Trifolieae</taxon>
        <taxon>Trifolium</taxon>
    </lineage>
</organism>
<feature type="region of interest" description="Disordered" evidence="1">
    <location>
        <begin position="1"/>
        <end position="20"/>
    </location>
</feature>
<evidence type="ECO:0000313" key="3">
    <source>
        <dbReference type="Proteomes" id="UP000236291"/>
    </source>
</evidence>
<gene>
    <name evidence="2" type="ORF">L195_g041658</name>
</gene>